<proteinExistence type="predicted"/>
<comment type="caution">
    <text evidence="1">The sequence shown here is derived from an EMBL/GenBank/DDBJ whole genome shotgun (WGS) entry which is preliminary data.</text>
</comment>
<name>A0A8X6FC75_TRICU</name>
<keyword evidence="2" id="KW-1185">Reference proteome</keyword>
<accession>A0A8X6FC75</accession>
<gene>
    <name evidence="1" type="ORF">TNCT_154101</name>
</gene>
<evidence type="ECO:0000313" key="2">
    <source>
        <dbReference type="Proteomes" id="UP000887116"/>
    </source>
</evidence>
<evidence type="ECO:0000313" key="1">
    <source>
        <dbReference type="EMBL" id="GFQ76388.1"/>
    </source>
</evidence>
<dbReference type="AlphaFoldDB" id="A0A8X6FC75"/>
<organism evidence="1 2">
    <name type="scientific">Trichonephila clavata</name>
    <name type="common">Joro spider</name>
    <name type="synonym">Nephila clavata</name>
    <dbReference type="NCBI Taxonomy" id="2740835"/>
    <lineage>
        <taxon>Eukaryota</taxon>
        <taxon>Metazoa</taxon>
        <taxon>Ecdysozoa</taxon>
        <taxon>Arthropoda</taxon>
        <taxon>Chelicerata</taxon>
        <taxon>Arachnida</taxon>
        <taxon>Araneae</taxon>
        <taxon>Araneomorphae</taxon>
        <taxon>Entelegynae</taxon>
        <taxon>Araneoidea</taxon>
        <taxon>Nephilidae</taxon>
        <taxon>Trichonephila</taxon>
    </lineage>
</organism>
<reference evidence="1" key="1">
    <citation type="submission" date="2020-07" db="EMBL/GenBank/DDBJ databases">
        <title>Multicomponent nature underlies the extraordinary mechanical properties of spider dragline silk.</title>
        <authorList>
            <person name="Kono N."/>
            <person name="Nakamura H."/>
            <person name="Mori M."/>
            <person name="Yoshida Y."/>
            <person name="Ohtoshi R."/>
            <person name="Malay A.D."/>
            <person name="Moran D.A.P."/>
            <person name="Tomita M."/>
            <person name="Numata K."/>
            <person name="Arakawa K."/>
        </authorList>
    </citation>
    <scope>NUCLEOTIDE SEQUENCE</scope>
</reference>
<dbReference type="EMBL" id="BMAO01011785">
    <property type="protein sequence ID" value="GFQ76388.1"/>
    <property type="molecule type" value="Genomic_DNA"/>
</dbReference>
<feature type="non-terminal residue" evidence="1">
    <location>
        <position position="1"/>
    </location>
</feature>
<protein>
    <submittedName>
        <fullName evidence="1">Uncharacterized protein</fullName>
    </submittedName>
</protein>
<sequence length="41" mass="4472">ISEQYFCGYWHGNGGGGFYKDSVVVTSAVEVTRGDKSDLEL</sequence>
<dbReference type="Proteomes" id="UP000887116">
    <property type="component" value="Unassembled WGS sequence"/>
</dbReference>